<evidence type="ECO:0000256" key="4">
    <source>
        <dbReference type="PROSITE-ProRule" id="PRU00024"/>
    </source>
</evidence>
<evidence type="ECO:0000256" key="2">
    <source>
        <dbReference type="ARBA" id="ARBA00022771"/>
    </source>
</evidence>
<keyword evidence="3" id="KW-0862">Zinc</keyword>
<dbReference type="SMART" id="SM00336">
    <property type="entry name" value="BBOX"/>
    <property type="match status" value="1"/>
</dbReference>
<dbReference type="AlphaFoldDB" id="A0A6V7NLD2"/>
<organism evidence="7">
    <name type="scientific">Ananas comosus var. bracteatus</name>
    <name type="common">red pineapple</name>
    <dbReference type="NCBI Taxonomy" id="296719"/>
    <lineage>
        <taxon>Eukaryota</taxon>
        <taxon>Viridiplantae</taxon>
        <taxon>Streptophyta</taxon>
        <taxon>Embryophyta</taxon>
        <taxon>Tracheophyta</taxon>
        <taxon>Spermatophyta</taxon>
        <taxon>Magnoliopsida</taxon>
        <taxon>Liliopsida</taxon>
        <taxon>Poales</taxon>
        <taxon>Bromeliaceae</taxon>
        <taxon>Bromelioideae</taxon>
        <taxon>Ananas</taxon>
    </lineage>
</organism>
<dbReference type="PROSITE" id="PS50119">
    <property type="entry name" value="ZF_BBOX"/>
    <property type="match status" value="1"/>
</dbReference>
<sequence>MRGERREMKKCELCDGVARMYCDSDEAHLCGGCDAKVHGANFLVARHTRALLCRTCQSPTPWRAAGARLGPAVSVCERCLIRGRGGGGGGGGGGEEGAEERGGEVEEAAEEVAEEEGENQVVPWALTPPPPPLTEETSSSSISDAGGEGDEESTRICNHRSMNKRMRHCSDLDSQDDLLPSSSSSHRSPPLISGESTAEDEATSLADPLLRRRPSKHRERTTTRINPALSRSPPLTSPKAWCTVEKSQPLILRPPALNTLRSK</sequence>
<dbReference type="InterPro" id="IPR000315">
    <property type="entry name" value="Znf_B-box"/>
</dbReference>
<feature type="compositionally biased region" description="Low complexity" evidence="5">
    <location>
        <begin position="177"/>
        <end position="193"/>
    </location>
</feature>
<dbReference type="CDD" id="cd19821">
    <property type="entry name" value="Bbox1_BBX-like"/>
    <property type="match status" value="1"/>
</dbReference>
<evidence type="ECO:0000256" key="5">
    <source>
        <dbReference type="SAM" id="MobiDB-lite"/>
    </source>
</evidence>
<name>A0A6V7NLD2_ANACO</name>
<feature type="compositionally biased region" description="Low complexity" evidence="5">
    <location>
        <begin position="134"/>
        <end position="145"/>
    </location>
</feature>
<dbReference type="GO" id="GO:0008270">
    <property type="term" value="F:zinc ion binding"/>
    <property type="evidence" value="ECO:0007669"/>
    <property type="project" value="UniProtKB-KW"/>
</dbReference>
<evidence type="ECO:0000313" key="7">
    <source>
        <dbReference type="EMBL" id="CAD1819297.1"/>
    </source>
</evidence>
<dbReference type="InterPro" id="IPR049808">
    <property type="entry name" value="CONSTANS-like_Bbox1"/>
</dbReference>
<keyword evidence="1" id="KW-0479">Metal-binding</keyword>
<evidence type="ECO:0000259" key="6">
    <source>
        <dbReference type="PROSITE" id="PS50119"/>
    </source>
</evidence>
<evidence type="ECO:0000256" key="3">
    <source>
        <dbReference type="ARBA" id="ARBA00022833"/>
    </source>
</evidence>
<accession>A0A6V7NLD2</accession>
<dbReference type="EMBL" id="LR862139">
    <property type="protein sequence ID" value="CAD1819297.1"/>
    <property type="molecule type" value="Genomic_DNA"/>
</dbReference>
<proteinExistence type="predicted"/>
<evidence type="ECO:0000256" key="1">
    <source>
        <dbReference type="ARBA" id="ARBA00022723"/>
    </source>
</evidence>
<dbReference type="PANTHER" id="PTHR31717">
    <property type="entry name" value="ZINC FINGER PROTEIN CONSTANS-LIKE 10"/>
    <property type="match status" value="1"/>
</dbReference>
<feature type="domain" description="B box-type" evidence="6">
    <location>
        <begin position="6"/>
        <end position="52"/>
    </location>
</feature>
<keyword evidence="2 4" id="KW-0863">Zinc-finger</keyword>
<feature type="compositionally biased region" description="Acidic residues" evidence="5">
    <location>
        <begin position="105"/>
        <end position="118"/>
    </location>
</feature>
<dbReference type="PANTHER" id="PTHR31717:SF60">
    <property type="entry name" value="B-BOX TYPE ZINC FINGER FAMILY PROTEIN"/>
    <property type="match status" value="1"/>
</dbReference>
<gene>
    <name evidence="7" type="ORF">CB5_LOCUS2508</name>
</gene>
<reference evidence="7" key="1">
    <citation type="submission" date="2020-07" db="EMBL/GenBank/DDBJ databases">
        <authorList>
            <person name="Lin J."/>
        </authorList>
    </citation>
    <scope>NUCLEOTIDE SEQUENCE</scope>
</reference>
<protein>
    <recommendedName>
        <fullName evidence="6">B box-type domain-containing protein</fullName>
    </recommendedName>
</protein>
<feature type="compositionally biased region" description="Basic residues" evidence="5">
    <location>
        <begin position="157"/>
        <end position="167"/>
    </location>
</feature>
<feature type="compositionally biased region" description="Gly residues" evidence="5">
    <location>
        <begin position="86"/>
        <end position="95"/>
    </location>
</feature>
<feature type="region of interest" description="Disordered" evidence="5">
    <location>
        <begin position="86"/>
        <end position="241"/>
    </location>
</feature>